<keyword evidence="4 12" id="KW-0812">Transmembrane</keyword>
<protein>
    <submittedName>
        <fullName evidence="13">Disulfide bond formation protein B</fullName>
    </submittedName>
</protein>
<evidence type="ECO:0000256" key="5">
    <source>
        <dbReference type="ARBA" id="ARBA00022982"/>
    </source>
</evidence>
<dbReference type="PANTHER" id="PTHR43469">
    <property type="entry name" value="DISULFIDE FORMATION PROTEIN-RELATED"/>
    <property type="match status" value="1"/>
</dbReference>
<dbReference type="GO" id="GO:0016491">
    <property type="term" value="F:oxidoreductase activity"/>
    <property type="evidence" value="ECO:0007669"/>
    <property type="project" value="UniProtKB-KW"/>
</dbReference>
<evidence type="ECO:0000256" key="3">
    <source>
        <dbReference type="ARBA" id="ARBA00022448"/>
    </source>
</evidence>
<evidence type="ECO:0000256" key="8">
    <source>
        <dbReference type="ARBA" id="ARBA00023136"/>
    </source>
</evidence>
<comment type="caution">
    <text evidence="13">The sequence shown here is derived from an EMBL/GenBank/DDBJ whole genome shotgun (WGS) entry which is preliminary data.</text>
</comment>
<proteinExistence type="inferred from homology"/>
<evidence type="ECO:0000256" key="7">
    <source>
        <dbReference type="ARBA" id="ARBA00023002"/>
    </source>
</evidence>
<dbReference type="Proteomes" id="UP001595921">
    <property type="component" value="Unassembled WGS sequence"/>
</dbReference>
<sequence length="140" mass="14653">MDRTRALLVAATVVAAVATLGSLGFSLVLGLVPCELCWYQRILMYPLVVVLGVAAVDRTPTVWRMALPLSTFGTVVAAYHVYLQVTPSGITCSFGGACAAVLYPMAGGLLTIPRLSLLAFLLVSGGLVVLARGQESSPTR</sequence>
<dbReference type="InterPro" id="IPR012187">
    <property type="entry name" value="Disulphide_bond_form_BdbC"/>
</dbReference>
<name>A0ABD5PF01_9EURY</name>
<evidence type="ECO:0000256" key="4">
    <source>
        <dbReference type="ARBA" id="ARBA00022692"/>
    </source>
</evidence>
<dbReference type="GO" id="GO:0016020">
    <property type="term" value="C:membrane"/>
    <property type="evidence" value="ECO:0007669"/>
    <property type="project" value="UniProtKB-SubCell"/>
</dbReference>
<keyword evidence="7" id="KW-0560">Oxidoreductase</keyword>
<feature type="transmembrane region" description="Helical" evidence="12">
    <location>
        <begin position="38"/>
        <end position="56"/>
    </location>
</feature>
<keyword evidence="5" id="KW-0249">Electron transport</keyword>
<feature type="transmembrane region" description="Helical" evidence="12">
    <location>
        <begin position="7"/>
        <end position="32"/>
    </location>
</feature>
<dbReference type="Gene3D" id="1.20.1550.10">
    <property type="entry name" value="DsbB-like"/>
    <property type="match status" value="1"/>
</dbReference>
<gene>
    <name evidence="13" type="ORF">ACFO0N_14890</name>
</gene>
<feature type="transmembrane region" description="Helical" evidence="12">
    <location>
        <begin position="117"/>
        <end position="134"/>
    </location>
</feature>
<evidence type="ECO:0000256" key="12">
    <source>
        <dbReference type="SAM" id="Phobius"/>
    </source>
</evidence>
<evidence type="ECO:0000256" key="6">
    <source>
        <dbReference type="ARBA" id="ARBA00022989"/>
    </source>
</evidence>
<dbReference type="EMBL" id="JBHSDS010000008">
    <property type="protein sequence ID" value="MFC4359230.1"/>
    <property type="molecule type" value="Genomic_DNA"/>
</dbReference>
<keyword evidence="14" id="KW-1185">Reference proteome</keyword>
<keyword evidence="9" id="KW-1015">Disulfide bond</keyword>
<evidence type="ECO:0000256" key="2">
    <source>
        <dbReference type="ARBA" id="ARBA00007602"/>
    </source>
</evidence>
<keyword evidence="6 12" id="KW-1133">Transmembrane helix</keyword>
<evidence type="ECO:0000256" key="10">
    <source>
        <dbReference type="ARBA" id="ARBA00023186"/>
    </source>
</evidence>
<dbReference type="PANTHER" id="PTHR43469:SF1">
    <property type="entry name" value="SPBETA PROPHAGE-DERIVED DISULFIDE BOND FORMATION PROTEIN B"/>
    <property type="match status" value="1"/>
</dbReference>
<evidence type="ECO:0000256" key="1">
    <source>
        <dbReference type="ARBA" id="ARBA00004141"/>
    </source>
</evidence>
<dbReference type="InterPro" id="IPR003752">
    <property type="entry name" value="DiS_bond_form_DsbB/BdbC"/>
</dbReference>
<keyword evidence="10" id="KW-0143">Chaperone</keyword>
<keyword evidence="11" id="KW-0676">Redox-active center</keyword>
<keyword evidence="3" id="KW-0813">Transport</keyword>
<feature type="transmembrane region" description="Helical" evidence="12">
    <location>
        <begin position="63"/>
        <end position="82"/>
    </location>
</feature>
<dbReference type="Pfam" id="PF02600">
    <property type="entry name" value="DsbB"/>
    <property type="match status" value="1"/>
</dbReference>
<dbReference type="SUPFAM" id="SSF158442">
    <property type="entry name" value="DsbB-like"/>
    <property type="match status" value="1"/>
</dbReference>
<evidence type="ECO:0000256" key="11">
    <source>
        <dbReference type="ARBA" id="ARBA00023284"/>
    </source>
</evidence>
<evidence type="ECO:0000313" key="13">
    <source>
        <dbReference type="EMBL" id="MFC4359230.1"/>
    </source>
</evidence>
<accession>A0ABD5PF01</accession>
<reference evidence="13 14" key="1">
    <citation type="journal article" date="2019" name="Int. J. Syst. Evol. Microbiol.">
        <title>The Global Catalogue of Microorganisms (GCM) 10K type strain sequencing project: providing services to taxonomists for standard genome sequencing and annotation.</title>
        <authorList>
            <consortium name="The Broad Institute Genomics Platform"/>
            <consortium name="The Broad Institute Genome Sequencing Center for Infectious Disease"/>
            <person name="Wu L."/>
            <person name="Ma J."/>
        </authorList>
    </citation>
    <scope>NUCLEOTIDE SEQUENCE [LARGE SCALE GENOMIC DNA]</scope>
    <source>
        <strain evidence="13 14">CGMCC 1.12553</strain>
    </source>
</reference>
<keyword evidence="8 12" id="KW-0472">Membrane</keyword>
<comment type="subcellular location">
    <subcellularLocation>
        <location evidence="1">Membrane</location>
        <topology evidence="1">Multi-pass membrane protein</topology>
    </subcellularLocation>
</comment>
<dbReference type="InterPro" id="IPR023380">
    <property type="entry name" value="DsbB-like_sf"/>
</dbReference>
<dbReference type="AlphaFoldDB" id="A0ABD5PF01"/>
<organism evidence="13 14">
    <name type="scientific">Halobium salinum</name>
    <dbReference type="NCBI Taxonomy" id="1364940"/>
    <lineage>
        <taxon>Archaea</taxon>
        <taxon>Methanobacteriati</taxon>
        <taxon>Methanobacteriota</taxon>
        <taxon>Stenosarchaea group</taxon>
        <taxon>Halobacteria</taxon>
        <taxon>Halobacteriales</taxon>
        <taxon>Haloferacaceae</taxon>
        <taxon>Halobium</taxon>
    </lineage>
</organism>
<evidence type="ECO:0000256" key="9">
    <source>
        <dbReference type="ARBA" id="ARBA00023157"/>
    </source>
</evidence>
<comment type="similarity">
    <text evidence="2">Belongs to the DsbB family. BdbC subfamily.</text>
</comment>
<evidence type="ECO:0000313" key="14">
    <source>
        <dbReference type="Proteomes" id="UP001595921"/>
    </source>
</evidence>
<dbReference type="RefSeq" id="WP_267622890.1">
    <property type="nucleotide sequence ID" value="NZ_JAODIW010000006.1"/>
</dbReference>